<gene>
    <name evidence="1" type="ORF">DQL93_09335</name>
    <name evidence="2" type="ORF">LOB85_08520</name>
</gene>
<dbReference type="EMBL" id="CP031023">
    <property type="protein sequence ID" value="AZA16658.1"/>
    <property type="molecule type" value="Genomic_DNA"/>
</dbReference>
<dbReference type="InterPro" id="IPR005247">
    <property type="entry name" value="YbhB_YbcL/LppC-like"/>
</dbReference>
<organism evidence="1">
    <name type="scientific">Lactobacillus delbrueckii subsp. lactis</name>
    <dbReference type="NCBI Taxonomy" id="29397"/>
    <lineage>
        <taxon>Bacteria</taxon>
        <taxon>Bacillati</taxon>
        <taxon>Bacillota</taxon>
        <taxon>Bacilli</taxon>
        <taxon>Lactobacillales</taxon>
        <taxon>Lactobacillaceae</taxon>
        <taxon>Lactobacillus</taxon>
    </lineage>
</organism>
<protein>
    <submittedName>
        <fullName evidence="1">YbhB/YbcL family Raf kinase inhibitor-like protein</fullName>
    </submittedName>
</protein>
<dbReference type="CDD" id="cd00865">
    <property type="entry name" value="PEBP_bact_arch"/>
    <property type="match status" value="1"/>
</dbReference>
<dbReference type="NCBIfam" id="TIGR00481">
    <property type="entry name" value="YbhB/YbcL family Raf kinase inhibitor-like protein"/>
    <property type="match status" value="1"/>
</dbReference>
<reference evidence="1" key="1">
    <citation type="submission" date="2018-07" db="EMBL/GenBank/DDBJ databases">
        <authorList>
            <person name="Somerville V."/>
        </authorList>
    </citation>
    <scope>NUCLEOTIDE SEQUENCE</scope>
    <source>
        <strain evidence="1">NWC_2_2</strain>
    </source>
</reference>
<evidence type="ECO:0000313" key="2">
    <source>
        <dbReference type="EMBL" id="MCD5564133.1"/>
    </source>
</evidence>
<dbReference type="SUPFAM" id="SSF49777">
    <property type="entry name" value="PEBP-like"/>
    <property type="match status" value="1"/>
</dbReference>
<dbReference type="PANTHER" id="PTHR30289:SF1">
    <property type="entry name" value="PEBP (PHOSPHATIDYLETHANOLAMINE-BINDING PROTEIN) FAMILY PROTEIN"/>
    <property type="match status" value="1"/>
</dbReference>
<reference evidence="2 3" key="2">
    <citation type="submission" date="2021-12" db="EMBL/GenBank/DDBJ databases">
        <title>Antimicrobial susceptibility of Lactobacillus delbrueckii subsp. lactis obtained from milk products and other habitats.</title>
        <authorList>
            <person name="Shani N."/>
        </authorList>
    </citation>
    <scope>NUCLEOTIDE SEQUENCE [LARGE SCALE GENOMIC DNA]</scope>
    <source>
        <strain evidence="2 3">FAM 21755</strain>
    </source>
</reference>
<sequence length="163" mass="18506">MQIQVKLDKGYLPDEYAKYTSVKEAGNPVVSFPFTLTDLPEGTKYLAWSLVDYDSIPVCGFAWIHWLASDVPAVSEIPADFSRTTDTPQGYNSTVSRFLTDPEEVHTGYIGPTPPDKDHDYRFRVYALSEKLDLEQPYYYNEFLRALKGKVLAESQVDLPARV</sequence>
<dbReference type="Pfam" id="PF01161">
    <property type="entry name" value="PBP"/>
    <property type="match status" value="1"/>
</dbReference>
<dbReference type="RefSeq" id="WP_035160995.1">
    <property type="nucleotide sequence ID" value="NZ_BJLO01000070.1"/>
</dbReference>
<evidence type="ECO:0000313" key="3">
    <source>
        <dbReference type="Proteomes" id="UP001200334"/>
    </source>
</evidence>
<name>A0A061C518_LACDL</name>
<dbReference type="GO" id="GO:0004860">
    <property type="term" value="F:protein kinase inhibitor activity"/>
    <property type="evidence" value="ECO:0007669"/>
    <property type="project" value="UniProtKB-KW"/>
</dbReference>
<dbReference type="OrthoDB" id="9797506at2"/>
<dbReference type="PANTHER" id="PTHR30289">
    <property type="entry name" value="UNCHARACTERIZED PROTEIN YBCL-RELATED"/>
    <property type="match status" value="1"/>
</dbReference>
<dbReference type="AlphaFoldDB" id="A0A061C518"/>
<dbReference type="InterPro" id="IPR008914">
    <property type="entry name" value="PEBP"/>
</dbReference>
<dbReference type="EMBL" id="JAJNUY010000047">
    <property type="protein sequence ID" value="MCD5564133.1"/>
    <property type="molecule type" value="Genomic_DNA"/>
</dbReference>
<proteinExistence type="predicted"/>
<evidence type="ECO:0000313" key="1">
    <source>
        <dbReference type="EMBL" id="AZA16658.1"/>
    </source>
</evidence>
<keyword evidence="2" id="KW-0649">Protein kinase inhibitor</keyword>
<dbReference type="Gene3D" id="3.90.280.10">
    <property type="entry name" value="PEBP-like"/>
    <property type="match status" value="1"/>
</dbReference>
<dbReference type="InterPro" id="IPR036610">
    <property type="entry name" value="PEBP-like_sf"/>
</dbReference>
<dbReference type="Proteomes" id="UP001200334">
    <property type="component" value="Unassembled WGS sequence"/>
</dbReference>
<accession>A0A061C518</accession>